<evidence type="ECO:0000256" key="5">
    <source>
        <dbReference type="SAM" id="MobiDB-lite"/>
    </source>
</evidence>
<dbReference type="InterPro" id="IPR000847">
    <property type="entry name" value="LysR_HTH_N"/>
</dbReference>
<dbReference type="Pfam" id="PF03466">
    <property type="entry name" value="LysR_substrate"/>
    <property type="match status" value="1"/>
</dbReference>
<name>A0ABN2MIH6_9PSEU</name>
<dbReference type="PANTHER" id="PTHR30419">
    <property type="entry name" value="HTH-TYPE TRANSCRIPTIONAL REGULATOR YBHD"/>
    <property type="match status" value="1"/>
</dbReference>
<evidence type="ECO:0000256" key="1">
    <source>
        <dbReference type="ARBA" id="ARBA00009437"/>
    </source>
</evidence>
<evidence type="ECO:0000256" key="3">
    <source>
        <dbReference type="ARBA" id="ARBA00023125"/>
    </source>
</evidence>
<sequence length="311" mass="32748">MEMRQLEFFLAVVETGSVTAAARDLHITQPSLSQSLRRLEREVGAVLFQRVGRGMVITSAGEALVGPARRILKERLDARAAVAAVAGLGGGELVLGALPSLTLDPLAPILGRFRRAYPLVRITVRALVRAESVVDAVSGGACDLGIVGAPVHDPELTRLRFGTQRLVLLAHRDVPLPDGPLGHDDLVGLPFVCGPAGGSSRIALENALRDIGAEPHIVVETESTEAIVPLVLNGCGVALLPEGLVKGAERSAASVRELDPPLARETLLLHRSPLSSPAARAFIDLGLGRTPDPQGEVRPVTSRDARSCAPR</sequence>
<evidence type="ECO:0000313" key="7">
    <source>
        <dbReference type="EMBL" id="GAA1827618.1"/>
    </source>
</evidence>
<keyword evidence="8" id="KW-1185">Reference proteome</keyword>
<dbReference type="Pfam" id="PF00126">
    <property type="entry name" value="HTH_1"/>
    <property type="match status" value="1"/>
</dbReference>
<dbReference type="InterPro" id="IPR005119">
    <property type="entry name" value="LysR_subst-bd"/>
</dbReference>
<dbReference type="RefSeq" id="WP_344411540.1">
    <property type="nucleotide sequence ID" value="NZ_BAAAQK010000001.1"/>
</dbReference>
<feature type="compositionally biased region" description="Basic and acidic residues" evidence="5">
    <location>
        <begin position="301"/>
        <end position="311"/>
    </location>
</feature>
<organism evidence="7 8">
    <name type="scientific">Pseudonocardia ailaonensis</name>
    <dbReference type="NCBI Taxonomy" id="367279"/>
    <lineage>
        <taxon>Bacteria</taxon>
        <taxon>Bacillati</taxon>
        <taxon>Actinomycetota</taxon>
        <taxon>Actinomycetes</taxon>
        <taxon>Pseudonocardiales</taxon>
        <taxon>Pseudonocardiaceae</taxon>
        <taxon>Pseudonocardia</taxon>
    </lineage>
</organism>
<evidence type="ECO:0000259" key="6">
    <source>
        <dbReference type="PROSITE" id="PS50931"/>
    </source>
</evidence>
<comment type="similarity">
    <text evidence="1">Belongs to the LysR transcriptional regulatory family.</text>
</comment>
<dbReference type="Proteomes" id="UP001500449">
    <property type="component" value="Unassembled WGS sequence"/>
</dbReference>
<reference evidence="7 8" key="1">
    <citation type="journal article" date="2019" name="Int. J. Syst. Evol. Microbiol.">
        <title>The Global Catalogue of Microorganisms (GCM) 10K type strain sequencing project: providing services to taxonomists for standard genome sequencing and annotation.</title>
        <authorList>
            <consortium name="The Broad Institute Genomics Platform"/>
            <consortium name="The Broad Institute Genome Sequencing Center for Infectious Disease"/>
            <person name="Wu L."/>
            <person name="Ma J."/>
        </authorList>
    </citation>
    <scope>NUCLEOTIDE SEQUENCE [LARGE SCALE GENOMIC DNA]</scope>
    <source>
        <strain evidence="7 8">JCM 16009</strain>
    </source>
</reference>
<keyword evidence="3" id="KW-0238">DNA-binding</keyword>
<evidence type="ECO:0000256" key="4">
    <source>
        <dbReference type="ARBA" id="ARBA00023163"/>
    </source>
</evidence>
<gene>
    <name evidence="7" type="ORF">GCM10009836_01660</name>
</gene>
<comment type="caution">
    <text evidence="7">The sequence shown here is derived from an EMBL/GenBank/DDBJ whole genome shotgun (WGS) entry which is preliminary data.</text>
</comment>
<accession>A0ABN2MIH6</accession>
<dbReference type="InterPro" id="IPR050950">
    <property type="entry name" value="HTH-type_LysR_regulators"/>
</dbReference>
<dbReference type="EMBL" id="BAAAQK010000001">
    <property type="protein sequence ID" value="GAA1827618.1"/>
    <property type="molecule type" value="Genomic_DNA"/>
</dbReference>
<keyword evidence="4" id="KW-0804">Transcription</keyword>
<dbReference type="Gene3D" id="1.10.10.10">
    <property type="entry name" value="Winged helix-like DNA-binding domain superfamily/Winged helix DNA-binding domain"/>
    <property type="match status" value="1"/>
</dbReference>
<evidence type="ECO:0000256" key="2">
    <source>
        <dbReference type="ARBA" id="ARBA00023015"/>
    </source>
</evidence>
<dbReference type="CDD" id="cd05466">
    <property type="entry name" value="PBP2_LTTR_substrate"/>
    <property type="match status" value="1"/>
</dbReference>
<dbReference type="PROSITE" id="PS50931">
    <property type="entry name" value="HTH_LYSR"/>
    <property type="match status" value="1"/>
</dbReference>
<dbReference type="InterPro" id="IPR036388">
    <property type="entry name" value="WH-like_DNA-bd_sf"/>
</dbReference>
<feature type="domain" description="HTH lysR-type" evidence="6">
    <location>
        <begin position="1"/>
        <end position="58"/>
    </location>
</feature>
<proteinExistence type="inferred from homology"/>
<dbReference type="Gene3D" id="3.40.190.290">
    <property type="match status" value="1"/>
</dbReference>
<dbReference type="SUPFAM" id="SSF46785">
    <property type="entry name" value="Winged helix' DNA-binding domain"/>
    <property type="match status" value="1"/>
</dbReference>
<keyword evidence="2" id="KW-0805">Transcription regulation</keyword>
<dbReference type="SUPFAM" id="SSF53850">
    <property type="entry name" value="Periplasmic binding protein-like II"/>
    <property type="match status" value="1"/>
</dbReference>
<feature type="region of interest" description="Disordered" evidence="5">
    <location>
        <begin position="286"/>
        <end position="311"/>
    </location>
</feature>
<dbReference type="InterPro" id="IPR036390">
    <property type="entry name" value="WH_DNA-bd_sf"/>
</dbReference>
<evidence type="ECO:0000313" key="8">
    <source>
        <dbReference type="Proteomes" id="UP001500449"/>
    </source>
</evidence>
<dbReference type="PRINTS" id="PR00039">
    <property type="entry name" value="HTHLYSR"/>
</dbReference>
<protein>
    <submittedName>
        <fullName evidence="7">LysR substrate-binding domain-containing protein</fullName>
    </submittedName>
</protein>